<evidence type="ECO:0000256" key="1">
    <source>
        <dbReference type="ARBA" id="ARBA00009437"/>
    </source>
</evidence>
<dbReference type="InterPro" id="IPR050176">
    <property type="entry name" value="LTTR"/>
</dbReference>
<dbReference type="Gene3D" id="1.10.10.10">
    <property type="entry name" value="Winged helix-like DNA-binding domain superfamily/Winged helix DNA-binding domain"/>
    <property type="match status" value="1"/>
</dbReference>
<reference evidence="6" key="1">
    <citation type="submission" date="2022-08" db="EMBL/GenBank/DDBJ databases">
        <title>Microvirga terrae sp. nov., isolated from soil.</title>
        <authorList>
            <person name="Kim K.H."/>
            <person name="Seo Y.L."/>
            <person name="Kim J.M."/>
            <person name="Lee J.K."/>
            <person name="Han D.M."/>
            <person name="Jeon C.O."/>
        </authorList>
    </citation>
    <scope>NUCLEOTIDE SEQUENCE</scope>
    <source>
        <strain evidence="6">R24</strain>
    </source>
</reference>
<keyword evidence="2" id="KW-0805">Transcription regulation</keyword>
<sequence length="296" mass="31916">MLDYALLSALAAVVRTGSFDRAAQQLNVTPSAVSQRIKLLEERIGAVLVVRGQPCLATEIGQRLCRHVEQVAMLESSLRENLPGLEPEGQPVTLRIAVNADSLATWFIPAMAKTEGFLFDLVLDDQDCSADWLRRGEVVAAVTSHGRPIQGCDCHPLGALRYVATASPGFVERWFPAGVSAGAAARAPCLVFNQKDRLQSLWLDQALDGAVQPPLHWLPSSQAFVDGALAGLGWGMNPEILVQAHLRAGRLVTLKPSQPLDVPLYWQQSRIVGPLLADLTRAVLTTARAVLAPMAP</sequence>
<dbReference type="Gene3D" id="3.40.190.290">
    <property type="match status" value="1"/>
</dbReference>
<accession>A0ABY5RPB7</accession>
<organism evidence="6 7">
    <name type="scientific">Microvirga terrae</name>
    <dbReference type="NCBI Taxonomy" id="2740529"/>
    <lineage>
        <taxon>Bacteria</taxon>
        <taxon>Pseudomonadati</taxon>
        <taxon>Pseudomonadota</taxon>
        <taxon>Alphaproteobacteria</taxon>
        <taxon>Hyphomicrobiales</taxon>
        <taxon>Methylobacteriaceae</taxon>
        <taxon>Microvirga</taxon>
    </lineage>
</organism>
<dbReference type="NCBIfam" id="NF002964">
    <property type="entry name" value="PRK03635.1"/>
    <property type="match status" value="1"/>
</dbReference>
<evidence type="ECO:0000313" key="6">
    <source>
        <dbReference type="EMBL" id="UVF18169.1"/>
    </source>
</evidence>
<dbReference type="Pfam" id="PF00126">
    <property type="entry name" value="HTH_1"/>
    <property type="match status" value="1"/>
</dbReference>
<proteinExistence type="inferred from homology"/>
<dbReference type="SUPFAM" id="SSF53850">
    <property type="entry name" value="Periplasmic binding protein-like II"/>
    <property type="match status" value="1"/>
</dbReference>
<dbReference type="PANTHER" id="PTHR30579:SF2">
    <property type="entry name" value="HTH-TYPE TRANSCRIPTIONAL REGULATOR ARGP"/>
    <property type="match status" value="1"/>
</dbReference>
<name>A0ABY5RPB7_9HYPH</name>
<dbReference type="InterPro" id="IPR036390">
    <property type="entry name" value="WH_DNA-bd_sf"/>
</dbReference>
<dbReference type="EMBL" id="CP102845">
    <property type="protein sequence ID" value="UVF18169.1"/>
    <property type="molecule type" value="Genomic_DNA"/>
</dbReference>
<dbReference type="NCBIfam" id="NF009888">
    <property type="entry name" value="PRK13348.1"/>
    <property type="match status" value="1"/>
</dbReference>
<dbReference type="PANTHER" id="PTHR30579">
    <property type="entry name" value="TRANSCRIPTIONAL REGULATOR"/>
    <property type="match status" value="1"/>
</dbReference>
<keyword evidence="3" id="KW-0238">DNA-binding</keyword>
<dbReference type="PRINTS" id="PR00039">
    <property type="entry name" value="HTHLYSR"/>
</dbReference>
<evidence type="ECO:0000256" key="2">
    <source>
        <dbReference type="ARBA" id="ARBA00023015"/>
    </source>
</evidence>
<dbReference type="SUPFAM" id="SSF46785">
    <property type="entry name" value="Winged helix' DNA-binding domain"/>
    <property type="match status" value="1"/>
</dbReference>
<evidence type="ECO:0000256" key="3">
    <source>
        <dbReference type="ARBA" id="ARBA00023125"/>
    </source>
</evidence>
<evidence type="ECO:0000259" key="5">
    <source>
        <dbReference type="PROSITE" id="PS50931"/>
    </source>
</evidence>
<protein>
    <submittedName>
        <fullName evidence="6">LysR family transcriptional regulator ArgP</fullName>
    </submittedName>
</protein>
<gene>
    <name evidence="6" type="ORF">HPT29_016825</name>
</gene>
<evidence type="ECO:0000256" key="4">
    <source>
        <dbReference type="ARBA" id="ARBA00023163"/>
    </source>
</evidence>
<dbReference type="RefSeq" id="WP_173949232.1">
    <property type="nucleotide sequence ID" value="NZ_CP102845.1"/>
</dbReference>
<dbReference type="NCBIfam" id="TIGR03298">
    <property type="entry name" value="argP"/>
    <property type="match status" value="1"/>
</dbReference>
<comment type="similarity">
    <text evidence="1">Belongs to the LysR transcriptional regulatory family.</text>
</comment>
<dbReference type="PROSITE" id="PS50931">
    <property type="entry name" value="HTH_LYSR"/>
    <property type="match status" value="1"/>
</dbReference>
<dbReference type="InterPro" id="IPR005119">
    <property type="entry name" value="LysR_subst-bd"/>
</dbReference>
<keyword evidence="4" id="KW-0804">Transcription</keyword>
<feature type="domain" description="HTH lysR-type" evidence="5">
    <location>
        <begin position="2"/>
        <end position="58"/>
    </location>
</feature>
<dbReference type="InterPro" id="IPR017685">
    <property type="entry name" value="ArgP"/>
</dbReference>
<dbReference type="Pfam" id="PF03466">
    <property type="entry name" value="LysR_substrate"/>
    <property type="match status" value="1"/>
</dbReference>
<dbReference type="InterPro" id="IPR036388">
    <property type="entry name" value="WH-like_DNA-bd_sf"/>
</dbReference>
<dbReference type="Proteomes" id="UP001017257">
    <property type="component" value="Chromosome"/>
</dbReference>
<evidence type="ECO:0000313" key="7">
    <source>
        <dbReference type="Proteomes" id="UP001017257"/>
    </source>
</evidence>
<keyword evidence="7" id="KW-1185">Reference proteome</keyword>
<dbReference type="InterPro" id="IPR000847">
    <property type="entry name" value="LysR_HTH_N"/>
</dbReference>